<dbReference type="PROSITE" id="PS50885">
    <property type="entry name" value="HAMP"/>
    <property type="match status" value="1"/>
</dbReference>
<feature type="transmembrane region" description="Helical" evidence="14">
    <location>
        <begin position="14"/>
        <end position="36"/>
    </location>
</feature>
<dbReference type="InterPro" id="IPR003661">
    <property type="entry name" value="HisK_dim/P_dom"/>
</dbReference>
<comment type="caution">
    <text evidence="17">The sequence shown here is derived from an EMBL/GenBank/DDBJ whole genome shotgun (WGS) entry which is preliminary data.</text>
</comment>
<dbReference type="RefSeq" id="WP_048659235.1">
    <property type="nucleotide sequence ID" value="NZ_AP025479.1"/>
</dbReference>
<keyword evidence="7 14" id="KW-0812">Transmembrane</keyword>
<evidence type="ECO:0000256" key="2">
    <source>
        <dbReference type="ARBA" id="ARBA00004429"/>
    </source>
</evidence>
<dbReference type="EMBL" id="CCJX01000159">
    <property type="protein sequence ID" value="CDT56057.1"/>
    <property type="molecule type" value="Genomic_DNA"/>
</dbReference>
<evidence type="ECO:0000256" key="7">
    <source>
        <dbReference type="ARBA" id="ARBA00022692"/>
    </source>
</evidence>
<dbReference type="GeneID" id="93903659"/>
<dbReference type="Gene3D" id="6.10.340.10">
    <property type="match status" value="1"/>
</dbReference>
<dbReference type="Proteomes" id="UP000049495">
    <property type="component" value="Unassembled WGS sequence"/>
</dbReference>
<feature type="domain" description="Histidine kinase" evidence="15">
    <location>
        <begin position="230"/>
        <end position="445"/>
    </location>
</feature>
<reference evidence="17 19" key="2">
    <citation type="submission" date="2014-06" db="EMBL/GenBank/DDBJ databases">
        <authorList>
            <person name="Le Roux F."/>
        </authorList>
    </citation>
    <scope>NUCLEOTIDE SEQUENCE</scope>
    <source>
        <strain evidence="18 19">J5-4</strain>
        <strain evidence="17">J5-5</strain>
    </source>
</reference>
<keyword evidence="3 14" id="KW-1003">Cell membrane</keyword>
<evidence type="ECO:0000256" key="10">
    <source>
        <dbReference type="ARBA" id="ARBA00022840"/>
    </source>
</evidence>
<keyword evidence="19" id="KW-1185">Reference proteome</keyword>
<evidence type="ECO:0000256" key="13">
    <source>
        <dbReference type="ARBA" id="ARBA00023136"/>
    </source>
</evidence>
<comment type="function">
    <text evidence="14">Member of a two-component regulatory system.</text>
</comment>
<keyword evidence="11 14" id="KW-1133">Transmembrane helix</keyword>
<keyword evidence="12 14" id="KW-0902">Two-component regulatory system</keyword>
<evidence type="ECO:0000256" key="3">
    <source>
        <dbReference type="ARBA" id="ARBA00022475"/>
    </source>
</evidence>
<evidence type="ECO:0000256" key="5">
    <source>
        <dbReference type="ARBA" id="ARBA00022553"/>
    </source>
</evidence>
<dbReference type="InterPro" id="IPR048590">
    <property type="entry name" value="CusS-like_sensor"/>
</dbReference>
<evidence type="ECO:0000313" key="20">
    <source>
        <dbReference type="Proteomes" id="UP000049495"/>
    </source>
</evidence>
<keyword evidence="5" id="KW-0597">Phosphoprotein</keyword>
<dbReference type="InterPro" id="IPR005467">
    <property type="entry name" value="His_kinase_dom"/>
</dbReference>
<evidence type="ECO:0000259" key="15">
    <source>
        <dbReference type="PROSITE" id="PS50109"/>
    </source>
</evidence>
<dbReference type="SMART" id="SM00387">
    <property type="entry name" value="HATPase_c"/>
    <property type="match status" value="1"/>
</dbReference>
<keyword evidence="10 14" id="KW-0067">ATP-binding</keyword>
<gene>
    <name evidence="18" type="ORF">VCR4J5_710024</name>
    <name evidence="17" type="ORF">VCR5J5_1160055</name>
</gene>
<dbReference type="PRINTS" id="PR00344">
    <property type="entry name" value="BCTRLSENSOR"/>
</dbReference>
<keyword evidence="9 14" id="KW-0418">Kinase</keyword>
<dbReference type="Pfam" id="PF02518">
    <property type="entry name" value="HATPase_c"/>
    <property type="match status" value="1"/>
</dbReference>
<protein>
    <recommendedName>
        <fullName evidence="14">Sensor protein</fullName>
        <ecNumber evidence="14">2.7.13.3</ecNumber>
    </recommendedName>
</protein>
<reference evidence="20" key="1">
    <citation type="submission" date="2014-06" db="EMBL/GenBank/DDBJ databases">
        <authorList>
            <person name="Le Roux Frederique"/>
        </authorList>
    </citation>
    <scope>NUCLEOTIDE SEQUENCE [LARGE SCALE GENOMIC DNA]</scope>
    <source>
        <strain evidence="20">J5-5</strain>
    </source>
</reference>
<feature type="transmembrane region" description="Helical" evidence="14">
    <location>
        <begin position="148"/>
        <end position="168"/>
    </location>
</feature>
<evidence type="ECO:0000313" key="17">
    <source>
        <dbReference type="EMBL" id="CDS95420.1"/>
    </source>
</evidence>
<dbReference type="Pfam" id="PF21085">
    <property type="entry name" value="CusS"/>
    <property type="match status" value="1"/>
</dbReference>
<dbReference type="Gene3D" id="3.30.565.10">
    <property type="entry name" value="Histidine kinase-like ATPase, C-terminal domain"/>
    <property type="match status" value="1"/>
</dbReference>
<dbReference type="OrthoDB" id="9804645at2"/>
<dbReference type="CDD" id="cd00082">
    <property type="entry name" value="HisKA"/>
    <property type="match status" value="1"/>
</dbReference>
<dbReference type="GO" id="GO:0005524">
    <property type="term" value="F:ATP binding"/>
    <property type="evidence" value="ECO:0007669"/>
    <property type="project" value="UniProtKB-KW"/>
</dbReference>
<accession>A0A4V2V576</accession>
<dbReference type="GO" id="GO:0000155">
    <property type="term" value="F:phosphorelay sensor kinase activity"/>
    <property type="evidence" value="ECO:0007669"/>
    <property type="project" value="InterPro"/>
</dbReference>
<comment type="subcellular location">
    <subcellularLocation>
        <location evidence="2">Cell inner membrane</location>
        <topology evidence="2">Multi-pass membrane protein</topology>
    </subcellularLocation>
</comment>
<dbReference type="PANTHER" id="PTHR45436:SF15">
    <property type="entry name" value="SENSOR HISTIDINE KINASE CUSS"/>
    <property type="match status" value="1"/>
</dbReference>
<dbReference type="PANTHER" id="PTHR45436">
    <property type="entry name" value="SENSOR HISTIDINE KINASE YKOH"/>
    <property type="match status" value="1"/>
</dbReference>
<dbReference type="PROSITE" id="PS50109">
    <property type="entry name" value="HIS_KIN"/>
    <property type="match status" value="1"/>
</dbReference>
<name>A0A4V2V576_9VIBR</name>
<evidence type="ECO:0000313" key="18">
    <source>
        <dbReference type="EMBL" id="CDT56057.1"/>
    </source>
</evidence>
<dbReference type="InterPro" id="IPR003660">
    <property type="entry name" value="HAMP_dom"/>
</dbReference>
<dbReference type="InterPro" id="IPR036890">
    <property type="entry name" value="HATPase_C_sf"/>
</dbReference>
<evidence type="ECO:0000259" key="16">
    <source>
        <dbReference type="PROSITE" id="PS50885"/>
    </source>
</evidence>
<keyword evidence="6 14" id="KW-0808">Transferase</keyword>
<dbReference type="EMBL" id="CCJV01000020">
    <property type="protein sequence ID" value="CDS95420.1"/>
    <property type="molecule type" value="Genomic_DNA"/>
</dbReference>
<dbReference type="SMART" id="SM00388">
    <property type="entry name" value="HisKA"/>
    <property type="match status" value="1"/>
</dbReference>
<dbReference type="EC" id="2.7.13.3" evidence="14"/>
<evidence type="ECO:0000256" key="11">
    <source>
        <dbReference type="ARBA" id="ARBA00022989"/>
    </source>
</evidence>
<evidence type="ECO:0000256" key="9">
    <source>
        <dbReference type="ARBA" id="ARBA00022777"/>
    </source>
</evidence>
<dbReference type="Pfam" id="PF00512">
    <property type="entry name" value="HisKA"/>
    <property type="match status" value="1"/>
</dbReference>
<evidence type="ECO:0000256" key="4">
    <source>
        <dbReference type="ARBA" id="ARBA00022519"/>
    </source>
</evidence>
<dbReference type="InterPro" id="IPR004358">
    <property type="entry name" value="Sig_transdc_His_kin-like_C"/>
</dbReference>
<dbReference type="CDD" id="cd00075">
    <property type="entry name" value="HATPase"/>
    <property type="match status" value="1"/>
</dbReference>
<keyword evidence="13 14" id="KW-0472">Membrane</keyword>
<dbReference type="InterPro" id="IPR006290">
    <property type="entry name" value="CztS_silS_copS"/>
</dbReference>
<evidence type="ECO:0000256" key="1">
    <source>
        <dbReference type="ARBA" id="ARBA00000085"/>
    </source>
</evidence>
<dbReference type="NCBIfam" id="TIGR01386">
    <property type="entry name" value="cztS_silS_copS"/>
    <property type="match status" value="1"/>
</dbReference>
<dbReference type="SUPFAM" id="SSF47384">
    <property type="entry name" value="Homodimeric domain of signal transducing histidine kinase"/>
    <property type="match status" value="1"/>
</dbReference>
<keyword evidence="4 14" id="KW-0997">Cell inner membrane</keyword>
<feature type="domain" description="HAMP" evidence="16">
    <location>
        <begin position="169"/>
        <end position="222"/>
    </location>
</feature>
<evidence type="ECO:0000256" key="14">
    <source>
        <dbReference type="RuleBase" id="RU364088"/>
    </source>
</evidence>
<dbReference type="AlphaFoldDB" id="A0A4V2V576"/>
<evidence type="ECO:0000313" key="19">
    <source>
        <dbReference type="Proteomes" id="UP000049077"/>
    </source>
</evidence>
<dbReference type="SUPFAM" id="SSF55874">
    <property type="entry name" value="ATPase domain of HSP90 chaperone/DNA topoisomerase II/histidine kinase"/>
    <property type="match status" value="1"/>
</dbReference>
<dbReference type="InterPro" id="IPR003594">
    <property type="entry name" value="HATPase_dom"/>
</dbReference>
<organism evidence="17 20">
    <name type="scientific">Vibrio crassostreae</name>
    <dbReference type="NCBI Taxonomy" id="246167"/>
    <lineage>
        <taxon>Bacteria</taxon>
        <taxon>Pseudomonadati</taxon>
        <taxon>Pseudomonadota</taxon>
        <taxon>Gammaproteobacteria</taxon>
        <taxon>Vibrionales</taxon>
        <taxon>Vibrionaceae</taxon>
        <taxon>Vibrio</taxon>
    </lineage>
</organism>
<dbReference type="Proteomes" id="UP000049077">
    <property type="component" value="Unassembled WGS sequence"/>
</dbReference>
<dbReference type="Gene3D" id="1.10.287.130">
    <property type="match status" value="1"/>
</dbReference>
<proteinExistence type="predicted"/>
<evidence type="ECO:0000256" key="12">
    <source>
        <dbReference type="ARBA" id="ARBA00023012"/>
    </source>
</evidence>
<evidence type="ECO:0000256" key="6">
    <source>
        <dbReference type="ARBA" id="ARBA00022679"/>
    </source>
</evidence>
<keyword evidence="8 14" id="KW-0547">Nucleotide-binding</keyword>
<evidence type="ECO:0000256" key="8">
    <source>
        <dbReference type="ARBA" id="ARBA00022741"/>
    </source>
</evidence>
<dbReference type="GO" id="GO:0005886">
    <property type="term" value="C:plasma membrane"/>
    <property type="evidence" value="ECO:0007669"/>
    <property type="project" value="UniProtKB-SubCell"/>
</dbReference>
<comment type="catalytic activity">
    <reaction evidence="1 14">
        <text>ATP + protein L-histidine = ADP + protein N-phospho-L-histidine.</text>
        <dbReference type="EC" id="2.7.13.3"/>
    </reaction>
</comment>
<dbReference type="InterPro" id="IPR036097">
    <property type="entry name" value="HisK_dim/P_sf"/>
</dbReference>
<dbReference type="InterPro" id="IPR050428">
    <property type="entry name" value="TCS_sensor_his_kinase"/>
</dbReference>
<sequence length="446" mass="50952">MKLKLKNSMATKLIVMYMASSFIVLASFALIVQYSIKQHFYQQDYKRLDNYYQTIFSSFDSLNDNAITALKAESAYLWVLDRDGMPVLTNTTFSLPESAKKLNSMEWTVDGQTYRAFRFQLKHPQYDAIVLGLNIDLHLLFISQFNIVLLWTFVIASVISGGYAVFIVHKGLKPLRVLQQYMNKVSPNRLDIRIPVDKLPIDLIQLVETQNEMFGRLQHGFSRLSEFSSDIAHEIRTPLTNIMTQTHVSLSSKRTAEEYEEILLSNVEELERLNKTIQDTLYLAKSENHLLHTNKDMLQLAEVIRPLLEFYEFMADEKEVCLELRGDGEQFCDKQMLQRAVGNIVSNALRHCDVGSVVSIQIAEEGEEYNSIKIKNIGETIPESALAYLFDRFYRADKSRKHSRSIGAGLGLAITRSIVQMHGGEITVSSSERVTEFTLTMKKGEA</sequence>